<dbReference type="Gene3D" id="1.10.10.10">
    <property type="entry name" value="Winged helix-like DNA-binding domain superfamily/Winged helix DNA-binding domain"/>
    <property type="match status" value="1"/>
</dbReference>
<comment type="caution">
    <text evidence="13">The sequence shown here is derived from an EMBL/GenBank/DDBJ whole genome shotgun (WGS) entry which is preliminary data.</text>
</comment>
<proteinExistence type="inferred from homology"/>
<keyword evidence="6" id="KW-0233">DNA recombination</keyword>
<dbReference type="AlphaFoldDB" id="A0AAE1V4W4"/>
<dbReference type="Proteomes" id="UP001291623">
    <property type="component" value="Unassembled WGS sequence"/>
</dbReference>
<dbReference type="GO" id="GO:0000724">
    <property type="term" value="P:double-strand break repair via homologous recombination"/>
    <property type="evidence" value="ECO:0007669"/>
    <property type="project" value="TreeGrafter"/>
</dbReference>
<dbReference type="InterPro" id="IPR014892">
    <property type="entry name" value="RPA_C"/>
</dbReference>
<evidence type="ECO:0000256" key="8">
    <source>
        <dbReference type="ARBA" id="ARBA00023242"/>
    </source>
</evidence>
<dbReference type="GO" id="GO:0035861">
    <property type="term" value="C:site of double-strand break"/>
    <property type="evidence" value="ECO:0007669"/>
    <property type="project" value="TreeGrafter"/>
</dbReference>
<dbReference type="InterPro" id="IPR012340">
    <property type="entry name" value="NA-bd_OB-fold"/>
</dbReference>
<feature type="region of interest" description="Disordered" evidence="10">
    <location>
        <begin position="1"/>
        <end position="40"/>
    </location>
</feature>
<evidence type="ECO:0000256" key="1">
    <source>
        <dbReference type="ARBA" id="ARBA00004123"/>
    </source>
</evidence>
<dbReference type="PIRSF" id="PIRSF036949">
    <property type="entry name" value="RPA32"/>
    <property type="match status" value="1"/>
</dbReference>
<dbReference type="InterPro" id="IPR040260">
    <property type="entry name" value="RFA2-like"/>
</dbReference>
<dbReference type="PANTHER" id="PTHR13989:SF46">
    <property type="entry name" value="REPLICATION PROTEIN A 32 KDA SUBUNIT A-LIKE"/>
    <property type="match status" value="1"/>
</dbReference>
<dbReference type="GO" id="GO:0003697">
    <property type="term" value="F:single-stranded DNA binding"/>
    <property type="evidence" value="ECO:0007669"/>
    <property type="project" value="TreeGrafter"/>
</dbReference>
<dbReference type="CDD" id="cd04478">
    <property type="entry name" value="RPA2_DBD_D"/>
    <property type="match status" value="1"/>
</dbReference>
<feature type="compositionally biased region" description="Polar residues" evidence="10">
    <location>
        <begin position="17"/>
        <end position="31"/>
    </location>
</feature>
<organism evidence="13 14">
    <name type="scientific">Anisodus tanguticus</name>
    <dbReference type="NCBI Taxonomy" id="243964"/>
    <lineage>
        <taxon>Eukaryota</taxon>
        <taxon>Viridiplantae</taxon>
        <taxon>Streptophyta</taxon>
        <taxon>Embryophyta</taxon>
        <taxon>Tracheophyta</taxon>
        <taxon>Spermatophyta</taxon>
        <taxon>Magnoliopsida</taxon>
        <taxon>eudicotyledons</taxon>
        <taxon>Gunneridae</taxon>
        <taxon>Pentapetalae</taxon>
        <taxon>asterids</taxon>
        <taxon>lamiids</taxon>
        <taxon>Solanales</taxon>
        <taxon>Solanaceae</taxon>
        <taxon>Solanoideae</taxon>
        <taxon>Hyoscyameae</taxon>
        <taxon>Anisodus</taxon>
    </lineage>
</organism>
<keyword evidence="7" id="KW-0234">DNA repair</keyword>
<name>A0AAE1V4W4_9SOLA</name>
<dbReference type="GO" id="GO:0005662">
    <property type="term" value="C:DNA replication factor A complex"/>
    <property type="evidence" value="ECO:0007669"/>
    <property type="project" value="TreeGrafter"/>
</dbReference>
<evidence type="ECO:0000313" key="13">
    <source>
        <dbReference type="EMBL" id="KAK4355417.1"/>
    </source>
</evidence>
<dbReference type="SUPFAM" id="SSF46785">
    <property type="entry name" value="Winged helix' DNA-binding domain"/>
    <property type="match status" value="1"/>
</dbReference>
<evidence type="ECO:0000313" key="14">
    <source>
        <dbReference type="Proteomes" id="UP001291623"/>
    </source>
</evidence>
<keyword evidence="5" id="KW-0238">DNA-binding</keyword>
<evidence type="ECO:0000259" key="12">
    <source>
        <dbReference type="Pfam" id="PF08784"/>
    </source>
</evidence>
<feature type="domain" description="Replication protein A C-terminal" evidence="12">
    <location>
        <begin position="166"/>
        <end position="267"/>
    </location>
</feature>
<dbReference type="InterPro" id="IPR004365">
    <property type="entry name" value="NA-bd_OB_tRNA"/>
</dbReference>
<evidence type="ECO:0000256" key="9">
    <source>
        <dbReference type="ARBA" id="ARBA00057177"/>
    </source>
</evidence>
<accession>A0AAE1V4W4</accession>
<dbReference type="EMBL" id="JAVYJV010000013">
    <property type="protein sequence ID" value="KAK4355417.1"/>
    <property type="molecule type" value="Genomic_DNA"/>
</dbReference>
<evidence type="ECO:0000256" key="7">
    <source>
        <dbReference type="ARBA" id="ARBA00023204"/>
    </source>
</evidence>
<evidence type="ECO:0000259" key="11">
    <source>
        <dbReference type="Pfam" id="PF01336"/>
    </source>
</evidence>
<dbReference type="InterPro" id="IPR014646">
    <property type="entry name" value="Rfa2/RPA32"/>
</dbReference>
<reference evidence="13" key="1">
    <citation type="submission" date="2023-12" db="EMBL/GenBank/DDBJ databases">
        <title>Genome assembly of Anisodus tanguticus.</title>
        <authorList>
            <person name="Wang Y.-J."/>
        </authorList>
    </citation>
    <scope>NUCLEOTIDE SEQUENCE</scope>
    <source>
        <strain evidence="13">KB-2021</strain>
        <tissue evidence="13">Leaf</tissue>
    </source>
</reference>
<dbReference type="Pfam" id="PF01336">
    <property type="entry name" value="tRNA_anti-codon"/>
    <property type="match status" value="1"/>
</dbReference>
<evidence type="ECO:0008006" key="15">
    <source>
        <dbReference type="Google" id="ProtNLM"/>
    </source>
</evidence>
<dbReference type="Pfam" id="PF08784">
    <property type="entry name" value="RPA_C"/>
    <property type="match status" value="1"/>
</dbReference>
<protein>
    <recommendedName>
        <fullName evidence="15">Replication protein A 32 kDa subunit</fullName>
    </recommendedName>
</protein>
<dbReference type="InterPro" id="IPR036390">
    <property type="entry name" value="WH_DNA-bd_sf"/>
</dbReference>
<dbReference type="GO" id="GO:0006289">
    <property type="term" value="P:nucleotide-excision repair"/>
    <property type="evidence" value="ECO:0007669"/>
    <property type="project" value="TreeGrafter"/>
</dbReference>
<feature type="domain" description="OB" evidence="11">
    <location>
        <begin position="72"/>
        <end position="145"/>
    </location>
</feature>
<dbReference type="GO" id="GO:0000781">
    <property type="term" value="C:chromosome, telomeric region"/>
    <property type="evidence" value="ECO:0007669"/>
    <property type="project" value="TreeGrafter"/>
</dbReference>
<keyword evidence="3" id="KW-0235">DNA replication</keyword>
<comment type="subcellular location">
    <subcellularLocation>
        <location evidence="1">Nucleus</location>
    </subcellularLocation>
</comment>
<evidence type="ECO:0000256" key="10">
    <source>
        <dbReference type="SAM" id="MobiDB-lite"/>
    </source>
</evidence>
<keyword evidence="8" id="KW-0539">Nucleus</keyword>
<comment type="similarity">
    <text evidence="2">Belongs to the replication factor A protein 2 family.</text>
</comment>
<keyword evidence="14" id="KW-1185">Reference proteome</keyword>
<dbReference type="InterPro" id="IPR036388">
    <property type="entry name" value="WH-like_DNA-bd_sf"/>
</dbReference>
<dbReference type="FunFam" id="1.10.10.10:FF:000168">
    <property type="entry name" value="Replication protein A 32 kDa subunit"/>
    <property type="match status" value="1"/>
</dbReference>
<dbReference type="Gene3D" id="2.40.50.140">
    <property type="entry name" value="Nucleic acid-binding proteins"/>
    <property type="match status" value="1"/>
</dbReference>
<sequence>MFGSSQLDSFSGGGFMPSQSTQGGSDPSRTSAKSRDNPPLLPLTVKQISQAIQSSDDKSNFVVDGVDVNNVRLVGMAFKKSERVTDVSFVIDDGTGRIECTRWVNDAVDTKEMEEVSDGMYVRVHGHLKGFQGKTQLVIFAIRPITDYNEVATHFLECIYVHHCNRKPQIQSGLSVSTPGQTDVPAAVSAPSSAYNSSQFSGQLNIDGLKGIEKIVIDYLEQPSSLAQEKGIHRNEIAQQLKVPLEKIMEAIASLELEGLIYSTIDECHYKSTSA</sequence>
<keyword evidence="4" id="KW-0227">DNA damage</keyword>
<dbReference type="PANTHER" id="PTHR13989">
    <property type="entry name" value="REPLICATION PROTEIN A-RELATED"/>
    <property type="match status" value="1"/>
</dbReference>
<dbReference type="SUPFAM" id="SSF50249">
    <property type="entry name" value="Nucleic acid-binding proteins"/>
    <property type="match status" value="1"/>
</dbReference>
<evidence type="ECO:0000256" key="2">
    <source>
        <dbReference type="ARBA" id="ARBA00007815"/>
    </source>
</evidence>
<evidence type="ECO:0000256" key="6">
    <source>
        <dbReference type="ARBA" id="ARBA00023172"/>
    </source>
</evidence>
<dbReference type="FunFam" id="2.40.50.140:FF:000184">
    <property type="entry name" value="replication protein A 32 kDa subunit A-like"/>
    <property type="match status" value="1"/>
</dbReference>
<dbReference type="GO" id="GO:0006260">
    <property type="term" value="P:DNA replication"/>
    <property type="evidence" value="ECO:0007669"/>
    <property type="project" value="UniProtKB-KW"/>
</dbReference>
<evidence type="ECO:0000256" key="5">
    <source>
        <dbReference type="ARBA" id="ARBA00023125"/>
    </source>
</evidence>
<evidence type="ECO:0000256" key="4">
    <source>
        <dbReference type="ARBA" id="ARBA00022763"/>
    </source>
</evidence>
<comment type="function">
    <text evidence="9">Component of the replication protein A complex (RPA) required for DNA recombination, repair and replication. The activity of RPA is mediated by single-stranded DNA binding and protein interactions. Required fo cell division in meristems. Involved in the maintenance of transcriptional epigenetic gene silencing (TGS) at specific loci (including some transposons) by regulating histone H3 acetylation, 'Lys-4' and 'Lys-9' methylation.</text>
</comment>
<evidence type="ECO:0000256" key="3">
    <source>
        <dbReference type="ARBA" id="ARBA00022705"/>
    </source>
</evidence>
<gene>
    <name evidence="13" type="ORF">RND71_024388</name>
</gene>